<evidence type="ECO:0000313" key="1">
    <source>
        <dbReference type="EMBL" id="DAD52834.1"/>
    </source>
</evidence>
<organism evidence="1 2">
    <name type="scientific">ssRNA phage SRR7687334_1</name>
    <dbReference type="NCBI Taxonomy" id="2786630"/>
    <lineage>
        <taxon>Viruses</taxon>
        <taxon>Riboviria</taxon>
        <taxon>Orthornavirae</taxon>
        <taxon>Lenarviricota</taxon>
        <taxon>Leviviricetes</taxon>
        <taxon>Norzivirales</taxon>
        <taxon>Fiersviridae</taxon>
        <taxon>Choctavirus</taxon>
        <taxon>Choctavirus fulminicola</taxon>
    </lineage>
</organism>
<keyword evidence="2" id="KW-1185">Reference proteome</keyword>
<evidence type="ECO:0000313" key="2">
    <source>
        <dbReference type="Proteomes" id="UP000676641"/>
    </source>
</evidence>
<dbReference type="Proteomes" id="UP000676641">
    <property type="component" value="Segment"/>
</dbReference>
<dbReference type="GeneID" id="80398186"/>
<dbReference type="KEGG" id="vg:80398186"/>
<proteinExistence type="predicted"/>
<sequence>MVAVNRSYYRVREVTPSWKPRVEDFTMSGETSNRDPQGNLILSHHKYDKTHYRNTSLGIRGTTATNSGQWVYPNPYGNVSPASGQGSAIANRCSTAASNKAYGKFLKLLRRGQKANLGVTFGSAGQSRDMVVSRLRGVADYLDRKIPPPHYKIPANLYLETIFGWVPLYQDAVDAFSTFSQHDPSQGRQHISASGRSEDRYRYLGTGPATEDNGLWVTRVTWSAGTRVANPNLWLANKLGLLNLAGVAWDLVPWSWVVGMFGNFNQVLSSTTDLVGVEFIDQSVTTTHSWKGLSVVKNSSSPSHWGWAAYDNFEIHRTVSSPLRPKLDFRVPELDAGLCLTALALVTQKWSGRKRDINVHHRRYLTQTGRKVPPEYWHL</sequence>
<dbReference type="EMBL" id="BK014221">
    <property type="protein sequence ID" value="DAD52834.1"/>
    <property type="molecule type" value="Genomic_RNA"/>
</dbReference>
<dbReference type="RefSeq" id="YP_010769228.1">
    <property type="nucleotide sequence ID" value="NC_073914.1"/>
</dbReference>
<accession>A0A8S5L5Z3</accession>
<gene>
    <name evidence="1" type="primary">SRR7687334_1_1</name>
</gene>
<reference evidence="1" key="1">
    <citation type="submission" date="2020-09" db="EMBL/GenBank/DDBJ databases">
        <title>Leviviricetes taxonomy.</title>
        <authorList>
            <person name="Stockdale S.R."/>
            <person name="Callanan J."/>
            <person name="Adriaenssens E.M."/>
            <person name="Kuhn J.H."/>
            <person name="Rumnieks J."/>
            <person name="Shkoporov A."/>
            <person name="Draper L.A."/>
            <person name="Ross P."/>
            <person name="Hill C."/>
        </authorList>
    </citation>
    <scope>NUCLEOTIDE SEQUENCE</scope>
</reference>
<protein>
    <submittedName>
        <fullName evidence="1">Maturation protein</fullName>
    </submittedName>
</protein>
<name>A0A8S5L5Z3_9VIRU</name>